<comment type="cofactor">
    <cofactor evidence="4">
        <name>Mg(2+)</name>
        <dbReference type="ChEBI" id="CHEBI:18420"/>
    </cofactor>
    <cofactor evidence="4">
        <name>Mn(2+)</name>
        <dbReference type="ChEBI" id="CHEBI:29035"/>
    </cofactor>
    <text evidence="4">Divalent metal cations. Prefers magnesium or manganese.</text>
</comment>
<dbReference type="PIRSF" id="PIRSF000106">
    <property type="entry name" value="ME"/>
    <property type="match status" value="1"/>
</dbReference>
<dbReference type="InterPro" id="IPR037062">
    <property type="entry name" value="Malic_N_dom_sf"/>
</dbReference>
<dbReference type="SUPFAM" id="SSF53223">
    <property type="entry name" value="Aminoacid dehydrogenase-like, N-terminal domain"/>
    <property type="match status" value="1"/>
</dbReference>
<gene>
    <name evidence="8" type="ORF">COV49_02000</name>
</gene>
<dbReference type="EMBL" id="PCWW01000033">
    <property type="protein sequence ID" value="PIR13516.1"/>
    <property type="molecule type" value="Genomic_DNA"/>
</dbReference>
<dbReference type="Pfam" id="PF03949">
    <property type="entry name" value="Malic_M"/>
    <property type="match status" value="1"/>
</dbReference>
<protein>
    <submittedName>
        <fullName evidence="8">NAD-dependent malic enzyme</fullName>
    </submittedName>
</protein>
<accession>A0A2M6K973</accession>
<feature type="binding site" evidence="4">
    <location>
        <position position="133"/>
    </location>
    <ligand>
        <name>a divalent metal cation</name>
        <dbReference type="ChEBI" id="CHEBI:60240"/>
    </ligand>
</feature>
<dbReference type="GO" id="GO:0051287">
    <property type="term" value="F:NAD binding"/>
    <property type="evidence" value="ECO:0007669"/>
    <property type="project" value="InterPro"/>
</dbReference>
<feature type="binding site" evidence="4">
    <location>
        <position position="134"/>
    </location>
    <ligand>
        <name>a divalent metal cation</name>
        <dbReference type="ChEBI" id="CHEBI:60240"/>
    </ligand>
</feature>
<dbReference type="SMART" id="SM00919">
    <property type="entry name" value="Malic_M"/>
    <property type="match status" value="1"/>
</dbReference>
<dbReference type="Gene3D" id="3.40.50.10380">
    <property type="entry name" value="Malic enzyme, N-terminal domain"/>
    <property type="match status" value="1"/>
</dbReference>
<proteinExistence type="inferred from homology"/>
<dbReference type="InterPro" id="IPR001891">
    <property type="entry name" value="Malic_OxRdtase"/>
</dbReference>
<dbReference type="InterPro" id="IPR012301">
    <property type="entry name" value="Malic_N_dom"/>
</dbReference>
<feature type="binding site" evidence="3">
    <location>
        <position position="285"/>
    </location>
    <ligand>
        <name>(S)-malate</name>
        <dbReference type="ChEBI" id="CHEBI:15589"/>
    </ligand>
</feature>
<name>A0A2M6K973_9BACT</name>
<evidence type="ECO:0000259" key="6">
    <source>
        <dbReference type="SMART" id="SM00919"/>
    </source>
</evidence>
<dbReference type="InterPro" id="IPR012302">
    <property type="entry name" value="Malic_NAD-bd"/>
</dbReference>
<dbReference type="SUPFAM" id="SSF51735">
    <property type="entry name" value="NAD(P)-binding Rossmann-fold domains"/>
    <property type="match status" value="1"/>
</dbReference>
<organism evidence="8 9">
    <name type="scientific">Candidatus Falkowbacteria bacterium CG11_big_fil_rev_8_21_14_0_20_39_10</name>
    <dbReference type="NCBI Taxonomy" id="1974570"/>
    <lineage>
        <taxon>Bacteria</taxon>
        <taxon>Candidatus Falkowiibacteriota</taxon>
    </lineage>
</organism>
<reference evidence="8 9" key="1">
    <citation type="submission" date="2017-09" db="EMBL/GenBank/DDBJ databases">
        <title>Depth-based differentiation of microbial function through sediment-hosted aquifers and enrichment of novel symbionts in the deep terrestrial subsurface.</title>
        <authorList>
            <person name="Probst A.J."/>
            <person name="Ladd B."/>
            <person name="Jarett J.K."/>
            <person name="Geller-Mcgrath D.E."/>
            <person name="Sieber C.M."/>
            <person name="Emerson J.B."/>
            <person name="Anantharaman K."/>
            <person name="Thomas B.C."/>
            <person name="Malmstrom R."/>
            <person name="Stieglmeier M."/>
            <person name="Klingl A."/>
            <person name="Woyke T."/>
            <person name="Ryan C.M."/>
            <person name="Banfield J.F."/>
        </authorList>
    </citation>
    <scope>NUCLEOTIDE SEQUENCE [LARGE SCALE GENOMIC DNA]</scope>
    <source>
        <strain evidence="8">CG11_big_fil_rev_8_21_14_0_20_39_10</strain>
    </source>
</reference>
<evidence type="ECO:0000313" key="9">
    <source>
        <dbReference type="Proteomes" id="UP000230869"/>
    </source>
</evidence>
<dbReference type="SMART" id="SM01274">
    <property type="entry name" value="malic"/>
    <property type="match status" value="1"/>
</dbReference>
<evidence type="ECO:0000256" key="5">
    <source>
        <dbReference type="RuleBase" id="RU003427"/>
    </source>
</evidence>
<dbReference type="InterPro" id="IPR045213">
    <property type="entry name" value="Malic_NAD-bd_bact_type"/>
</dbReference>
<dbReference type="GO" id="GO:0004470">
    <property type="term" value="F:malic enzyme activity"/>
    <property type="evidence" value="ECO:0007669"/>
    <property type="project" value="InterPro"/>
</dbReference>
<dbReference type="AlphaFoldDB" id="A0A2M6K973"/>
<evidence type="ECO:0000256" key="4">
    <source>
        <dbReference type="PIRSR" id="PIRSR000106-3"/>
    </source>
</evidence>
<evidence type="ECO:0000256" key="2">
    <source>
        <dbReference type="PIRSR" id="PIRSR000106-1"/>
    </source>
</evidence>
<feature type="binding site" evidence="3">
    <location>
        <position position="315"/>
    </location>
    <ligand>
        <name>(S)-malate</name>
        <dbReference type="ChEBI" id="CHEBI:15589"/>
    </ligand>
</feature>
<dbReference type="Proteomes" id="UP000230869">
    <property type="component" value="Unassembled WGS sequence"/>
</dbReference>
<evidence type="ECO:0000256" key="3">
    <source>
        <dbReference type="PIRSR" id="PIRSR000106-2"/>
    </source>
</evidence>
<feature type="active site" description="Proton donor" evidence="2">
    <location>
        <position position="36"/>
    </location>
</feature>
<comment type="similarity">
    <text evidence="1 5">Belongs to the malic enzymes family.</text>
</comment>
<dbReference type="Pfam" id="PF00390">
    <property type="entry name" value="malic"/>
    <property type="match status" value="1"/>
</dbReference>
<evidence type="ECO:0000259" key="7">
    <source>
        <dbReference type="SMART" id="SM01274"/>
    </source>
</evidence>
<feature type="active site" description="Proton acceptor" evidence="2">
    <location>
        <position position="91"/>
    </location>
</feature>
<sequence length="380" mass="40943">MNYNQKAIALHKKHKGKIEIKPKVALKTMDDLSTAYTPGVGAVCLEIAKNKKKSWELTNRANQVAIVTDGTAVLGLGNLGPEAAMPVMEGKSAILKSFANIDAVPLCINTTDTEEIIKFCKYIEPSFAGINLEDISAPRCFEILGRLEKELSIPVFHDDQDGSAIVILAALINACRATGKVLKELKVVINGAGAAGLATTRLLLAQGVKDIILLDSQGTIFSGRKDLNKYKKIIAQKTNKKKIKGDKVEALAGADVFIGVSRAKQLNKEMIKSMNLEPIIFAMANPKPEIMPAEALRAGAVVVGTGRSDLPNQINNALVFPGIFRGLLDAKVKDVTVKMKLSAAVSLAYTVKKPNRNNILPKITDKKAVKAIAEAVRKNR</sequence>
<dbReference type="InterPro" id="IPR036291">
    <property type="entry name" value="NAD(P)-bd_dom_sf"/>
</dbReference>
<dbReference type="Gene3D" id="3.40.50.720">
    <property type="entry name" value="NAD(P)-binding Rossmann-like Domain"/>
    <property type="match status" value="1"/>
</dbReference>
<feature type="binding site" evidence="4">
    <location>
        <position position="159"/>
    </location>
    <ligand>
        <name>a divalent metal cation</name>
        <dbReference type="ChEBI" id="CHEBI:60240"/>
    </ligand>
</feature>
<dbReference type="CDD" id="cd05311">
    <property type="entry name" value="NAD_bind_2_malic_enz"/>
    <property type="match status" value="1"/>
</dbReference>
<keyword evidence="4 5" id="KW-0479">Metal-binding</keyword>
<dbReference type="GO" id="GO:0046872">
    <property type="term" value="F:metal ion binding"/>
    <property type="evidence" value="ECO:0007669"/>
    <property type="project" value="UniProtKB-KW"/>
</dbReference>
<dbReference type="GO" id="GO:0016616">
    <property type="term" value="F:oxidoreductase activity, acting on the CH-OH group of donors, NAD or NADP as acceptor"/>
    <property type="evidence" value="ECO:0007669"/>
    <property type="project" value="InterPro"/>
</dbReference>
<evidence type="ECO:0000313" key="8">
    <source>
        <dbReference type="EMBL" id="PIR13516.1"/>
    </source>
</evidence>
<feature type="domain" description="Malic enzyme N-terminal" evidence="7">
    <location>
        <begin position="15"/>
        <end position="148"/>
    </location>
</feature>
<evidence type="ECO:0000256" key="1">
    <source>
        <dbReference type="ARBA" id="ARBA00008785"/>
    </source>
</evidence>
<dbReference type="PRINTS" id="PR00072">
    <property type="entry name" value="MALOXRDTASE"/>
</dbReference>
<feature type="domain" description="Malic enzyme NAD-binding" evidence="6">
    <location>
        <begin position="160"/>
        <end position="378"/>
    </location>
</feature>
<dbReference type="InterPro" id="IPR046346">
    <property type="entry name" value="Aminoacid_DH-like_N_sf"/>
</dbReference>
<comment type="caution">
    <text evidence="8">The sequence shown here is derived from an EMBL/GenBank/DDBJ whole genome shotgun (WGS) entry which is preliminary data.</text>
</comment>